<evidence type="ECO:0000313" key="3">
    <source>
        <dbReference type="Proteomes" id="UP000436138"/>
    </source>
</evidence>
<feature type="region of interest" description="Disordered" evidence="1">
    <location>
        <begin position="1"/>
        <end position="92"/>
    </location>
</feature>
<dbReference type="AlphaFoldDB" id="A0A6I6N9P7"/>
<dbReference type="EMBL" id="CP047020">
    <property type="protein sequence ID" value="QHA05066.1"/>
    <property type="molecule type" value="Genomic_DNA"/>
</dbReference>
<sequence>MPEKRTQACPRTRSAVRRRPSLPRSVRVGPPDRHQQRRLAPFQATPESRVAPSSPLQGSIRPKSGFEGPGGGRPGAGKVRKPGRGSLRTRRNRELCVFGPACRYGRMHRGREFRPSPARRPGRRCARPRC</sequence>
<accession>A0A6I6N9P7</accession>
<reference evidence="2 3" key="1">
    <citation type="submission" date="2019-12" db="EMBL/GenBank/DDBJ databases">
        <title>Streptomyces sp. strain T44 isolated from rhizosphere soil of Broussonetia papyrifera.</title>
        <authorList>
            <person name="Mo P."/>
        </authorList>
    </citation>
    <scope>NUCLEOTIDE SEQUENCE [LARGE SCALE GENOMIC DNA]</scope>
    <source>
        <strain evidence="2 3">T44</strain>
    </source>
</reference>
<name>A0A6I6N9P7_9ACTN</name>
<keyword evidence="3" id="KW-1185">Reference proteome</keyword>
<organism evidence="2 3">
    <name type="scientific">Streptomyces broussonetiae</name>
    <dbReference type="NCBI Taxonomy" id="2686304"/>
    <lineage>
        <taxon>Bacteria</taxon>
        <taxon>Bacillati</taxon>
        <taxon>Actinomycetota</taxon>
        <taxon>Actinomycetes</taxon>
        <taxon>Kitasatosporales</taxon>
        <taxon>Streptomycetaceae</taxon>
        <taxon>Streptomyces</taxon>
    </lineage>
</organism>
<gene>
    <name evidence="2" type="ORF">GQF42_18760</name>
</gene>
<evidence type="ECO:0000313" key="2">
    <source>
        <dbReference type="EMBL" id="QHA05066.1"/>
    </source>
</evidence>
<feature type="compositionally biased region" description="Basic residues" evidence="1">
    <location>
        <begin position="78"/>
        <end position="91"/>
    </location>
</feature>
<feature type="compositionally biased region" description="Basic residues" evidence="1">
    <location>
        <begin position="120"/>
        <end position="130"/>
    </location>
</feature>
<feature type="region of interest" description="Disordered" evidence="1">
    <location>
        <begin position="110"/>
        <end position="130"/>
    </location>
</feature>
<dbReference type="Proteomes" id="UP000436138">
    <property type="component" value="Chromosome"/>
</dbReference>
<protein>
    <submittedName>
        <fullName evidence="2">Uncharacterized protein</fullName>
    </submittedName>
</protein>
<evidence type="ECO:0000256" key="1">
    <source>
        <dbReference type="SAM" id="MobiDB-lite"/>
    </source>
</evidence>
<dbReference type="KEGG" id="sbro:GQF42_18760"/>
<proteinExistence type="predicted"/>